<accession>A0A1B0BG16</accession>
<protein>
    <submittedName>
        <fullName evidence="2">Uncharacterized protein</fullName>
    </submittedName>
</protein>
<keyword evidence="1" id="KW-0812">Transmembrane</keyword>
<proteinExistence type="predicted"/>
<evidence type="ECO:0000313" key="2">
    <source>
        <dbReference type="EnsemblMetazoa" id="GPPI028879-PA"/>
    </source>
</evidence>
<dbReference type="VEuPathDB" id="VectorBase:GPPI028879"/>
<evidence type="ECO:0000256" key="1">
    <source>
        <dbReference type="SAM" id="Phobius"/>
    </source>
</evidence>
<organism evidence="2 3">
    <name type="scientific">Glossina palpalis gambiensis</name>
    <dbReference type="NCBI Taxonomy" id="67801"/>
    <lineage>
        <taxon>Eukaryota</taxon>
        <taxon>Metazoa</taxon>
        <taxon>Ecdysozoa</taxon>
        <taxon>Arthropoda</taxon>
        <taxon>Hexapoda</taxon>
        <taxon>Insecta</taxon>
        <taxon>Pterygota</taxon>
        <taxon>Neoptera</taxon>
        <taxon>Endopterygota</taxon>
        <taxon>Diptera</taxon>
        <taxon>Brachycera</taxon>
        <taxon>Muscomorpha</taxon>
        <taxon>Hippoboscoidea</taxon>
        <taxon>Glossinidae</taxon>
        <taxon>Glossina</taxon>
    </lineage>
</organism>
<keyword evidence="3" id="KW-1185">Reference proteome</keyword>
<keyword evidence="1" id="KW-0472">Membrane</keyword>
<keyword evidence="1" id="KW-1133">Transmembrane helix</keyword>
<dbReference type="AlphaFoldDB" id="A0A1B0BG16"/>
<dbReference type="EnsemblMetazoa" id="GPPI028879-RA">
    <property type="protein sequence ID" value="GPPI028879-PA"/>
    <property type="gene ID" value="GPPI028879"/>
</dbReference>
<reference evidence="3" key="1">
    <citation type="submission" date="2015-01" db="EMBL/GenBank/DDBJ databases">
        <authorList>
            <person name="Aksoy S."/>
            <person name="Warren W."/>
            <person name="Wilson R.K."/>
        </authorList>
    </citation>
    <scope>NUCLEOTIDE SEQUENCE [LARGE SCALE GENOMIC DNA]</scope>
    <source>
        <strain evidence="3">IAEA</strain>
    </source>
</reference>
<sequence length="67" mass="7786">MPDFVQTFLGKLRKLEKKPDKIVFVRYCIALATVFPLLAVISIVGMQNNSNVIERKNQYLLRFRSDV</sequence>
<feature type="transmembrane region" description="Helical" evidence="1">
    <location>
        <begin position="24"/>
        <end position="46"/>
    </location>
</feature>
<evidence type="ECO:0000313" key="3">
    <source>
        <dbReference type="Proteomes" id="UP000092460"/>
    </source>
</evidence>
<name>A0A1B0BG16_9MUSC</name>
<dbReference type="EMBL" id="JXJN01013731">
    <property type="status" value="NOT_ANNOTATED_CDS"/>
    <property type="molecule type" value="Genomic_DNA"/>
</dbReference>
<dbReference type="Proteomes" id="UP000092460">
    <property type="component" value="Unassembled WGS sequence"/>
</dbReference>
<reference evidence="2" key="2">
    <citation type="submission" date="2020-05" db="UniProtKB">
        <authorList>
            <consortium name="EnsemblMetazoa"/>
        </authorList>
    </citation>
    <scope>IDENTIFICATION</scope>
    <source>
        <strain evidence="2">IAEA</strain>
    </source>
</reference>